<dbReference type="InterPro" id="IPR029063">
    <property type="entry name" value="SAM-dependent_MTases_sf"/>
</dbReference>
<dbReference type="InterPro" id="IPR051203">
    <property type="entry name" value="Polysaccharide_Synthase-Rel"/>
</dbReference>
<dbReference type="EMBL" id="CP002038">
    <property type="protein sequence ID" value="ADM96912.1"/>
    <property type="molecule type" value="Genomic_DNA"/>
</dbReference>
<keyword evidence="2" id="KW-0812">Transmembrane</keyword>
<keyword evidence="2" id="KW-0472">Membrane</keyword>
<proteinExistence type="inferred from homology"/>
<feature type="transmembrane region" description="Helical" evidence="2">
    <location>
        <begin position="91"/>
        <end position="110"/>
    </location>
</feature>
<feature type="transmembrane region" description="Helical" evidence="2">
    <location>
        <begin position="154"/>
        <end position="175"/>
    </location>
</feature>
<gene>
    <name evidence="4" type="ordered locus">Dda3937_02274</name>
</gene>
<dbReference type="STRING" id="198628.Dda3937_02274"/>
<reference evidence="4 5" key="1">
    <citation type="journal article" date="2011" name="J. Bacteriol.">
        <title>Genome sequence of the plant-pathogenic bacterium Dickeya dadantii 3937.</title>
        <authorList>
            <person name="Glasner J.D."/>
            <person name="Yang C.H."/>
            <person name="Reverchon S."/>
            <person name="Hugouvieux-Cotte-Pattat N."/>
            <person name="Condemine G."/>
            <person name="Bohin J.P."/>
            <person name="Van Gijsegem F."/>
            <person name="Yang S."/>
            <person name="Franza T."/>
            <person name="Expert D."/>
            <person name="Plunkett G. III"/>
            <person name="San Francisco M.J."/>
            <person name="Charkowski A.O."/>
            <person name="Py B."/>
            <person name="Bell K."/>
            <person name="Rauscher L."/>
            <person name="Rodriguez-Palenzuela P."/>
            <person name="Toussaint A."/>
            <person name="Holeva M.C."/>
            <person name="He S.Y."/>
            <person name="Douet V."/>
            <person name="Boccara M."/>
            <person name="Blanco C."/>
            <person name="Toth I."/>
            <person name="Anderson B.D."/>
            <person name="Biehl B.S."/>
            <person name="Mau B."/>
            <person name="Flynn S.M."/>
            <person name="Barras F."/>
            <person name="Lindeberg M."/>
            <person name="Birch P.R."/>
            <person name="Tsuyumu S."/>
            <person name="Shi X."/>
            <person name="Hibbing M."/>
            <person name="Yap M.N."/>
            <person name="Carpentier M."/>
            <person name="Dassa E."/>
            <person name="Umehara M."/>
            <person name="Kim J.F."/>
            <person name="Rusch M."/>
            <person name="Soni P."/>
            <person name="Mayhew G.F."/>
            <person name="Fouts D.E."/>
            <person name="Gill S.R."/>
            <person name="Blattner F.R."/>
            <person name="Keen N.T."/>
            <person name="Perna N.T."/>
        </authorList>
    </citation>
    <scope>NUCLEOTIDE SEQUENCE [LARGE SCALE GENOMIC DNA]</scope>
    <source>
        <strain evidence="4 5">3937</strain>
    </source>
</reference>
<evidence type="ECO:0000313" key="4">
    <source>
        <dbReference type="EMBL" id="ADM96912.1"/>
    </source>
</evidence>
<dbReference type="CDD" id="cd05237">
    <property type="entry name" value="UDP_invert_4-6DH_SDR_e"/>
    <property type="match status" value="1"/>
</dbReference>
<dbReference type="InterPro" id="IPR003869">
    <property type="entry name" value="Polysac_CapD-like"/>
</dbReference>
<comment type="similarity">
    <text evidence="1">Belongs to the polysaccharide synthase family.</text>
</comment>
<dbReference type="AlphaFoldDB" id="E0SLS8"/>
<keyword evidence="2" id="KW-1133">Transmembrane helix</keyword>
<dbReference type="Proteomes" id="UP000006859">
    <property type="component" value="Chromosome"/>
</dbReference>
<feature type="domain" description="Polysaccharide biosynthesis protein CapD-like" evidence="3">
    <location>
        <begin position="323"/>
        <end position="617"/>
    </location>
</feature>
<protein>
    <submittedName>
        <fullName evidence="4">Nucleoside-diphosphate sugar epimerase/dehydratase</fullName>
    </submittedName>
</protein>
<evidence type="ECO:0000256" key="1">
    <source>
        <dbReference type="ARBA" id="ARBA00007430"/>
    </source>
</evidence>
<dbReference type="PANTHER" id="PTHR43318:SF1">
    <property type="entry name" value="POLYSACCHARIDE BIOSYNTHESIS PROTEIN EPSC-RELATED"/>
    <property type="match status" value="1"/>
</dbReference>
<evidence type="ECO:0000256" key="2">
    <source>
        <dbReference type="SAM" id="Phobius"/>
    </source>
</evidence>
<dbReference type="Gene3D" id="3.40.50.720">
    <property type="entry name" value="NAD(P)-binding Rossmann-like Domain"/>
    <property type="match status" value="2"/>
</dbReference>
<dbReference type="eggNOG" id="COG1086">
    <property type="taxonomic scope" value="Bacteria"/>
</dbReference>
<organism evidence="4 5">
    <name type="scientific">Dickeya dadantii (strain 3937)</name>
    <name type="common">Erwinia chrysanthemi (strain 3937)</name>
    <dbReference type="NCBI Taxonomy" id="198628"/>
    <lineage>
        <taxon>Bacteria</taxon>
        <taxon>Pseudomonadati</taxon>
        <taxon>Pseudomonadota</taxon>
        <taxon>Gammaproteobacteria</taxon>
        <taxon>Enterobacterales</taxon>
        <taxon>Pectobacteriaceae</taxon>
        <taxon>Dickeya</taxon>
    </lineage>
</organism>
<dbReference type="SUPFAM" id="SSF51735">
    <property type="entry name" value="NAD(P)-binding Rossmann-fold domains"/>
    <property type="match status" value="1"/>
</dbReference>
<dbReference type="FunFam" id="3.40.50.720:FF:000568">
    <property type="entry name" value="Polysaccharide biosynthesis protein"/>
    <property type="match status" value="1"/>
</dbReference>
<feature type="transmembrane region" description="Helical" evidence="2">
    <location>
        <begin position="60"/>
        <end position="79"/>
    </location>
</feature>
<dbReference type="KEGG" id="ddd:Dda3937_02274"/>
<evidence type="ECO:0000259" key="3">
    <source>
        <dbReference type="Pfam" id="PF02719"/>
    </source>
</evidence>
<name>E0SLS8_DICD3</name>
<dbReference type="PANTHER" id="PTHR43318">
    <property type="entry name" value="UDP-N-ACETYLGLUCOSAMINE 4,6-DEHYDRATASE"/>
    <property type="match status" value="1"/>
</dbReference>
<dbReference type="InterPro" id="IPR036291">
    <property type="entry name" value="NAD(P)-bd_dom_sf"/>
</dbReference>
<feature type="transmembrane region" description="Helical" evidence="2">
    <location>
        <begin position="122"/>
        <end position="148"/>
    </location>
</feature>
<dbReference type="Pfam" id="PF13727">
    <property type="entry name" value="CoA_binding_3"/>
    <property type="match status" value="1"/>
</dbReference>
<sequence length="670" mass="74824">MVPAIPEIEIRTAGQDVVGPLKCPPNYSNCRLTQTFRPQMFKPIPILLSAERRNKRIMTVIYDAIAIVVSLYLAVAVRLGTLDFPVGYAEIASVLVTLSITLLVFVRCGMYRAVLRYMMLPAMGYVFLSVILSAISLALSSFFFQSFVPRSVPFIYAGLATLALGSPRVLIRTFYYHYYKRQKPNVFIYGAGATGRDLLYSLIQGDEFHPVVVLDDDEKKIGQIICGIKVHHSREFEKLKPLYQPVKLLLAINNIKKGQRLRLLEKLSHWPIEVQSVPSVEDIAAGKATATEIRDLDVADLLGREAVGPDKQLMSKNITGKSVMVTGAGGSIGSELCRQILTQHPRTLVLFELNEYNLYTIDQELQGIKKRLLLDTKIVAALGSVQKQNRIQKLIRAYQVETIYHAAAYKHVPLVEDNVIEGIRNNVFGTLACAEAAIEEGVRNFTLISTDKAVRPTNIMGTSKRMAELILQALAERQNQTTFTMVRFGNVLGSSGSVVPLFKKQIRQGGPVTVTHPDITRYFMLIPEAAQLVIQAGAMGINGQVFVLDMGEPVKILDLARRMINLMGMKGYIEGYGEEGDIVIKFTGLRPGEKLYEELLIGENVEGTSHPRIMTAQEERLSWQEMERLLQKLDKSCHDYDVGDIKKILLDAPTGYTPIANNKEQKHQRV</sequence>
<dbReference type="Pfam" id="PF02719">
    <property type="entry name" value="Polysacc_synt_2"/>
    <property type="match status" value="1"/>
</dbReference>
<dbReference type="HOGENOM" id="CLU_013560_5_0_6"/>
<evidence type="ECO:0000313" key="5">
    <source>
        <dbReference type="Proteomes" id="UP000006859"/>
    </source>
</evidence>
<keyword evidence="5" id="KW-1185">Reference proteome</keyword>
<accession>E0SLS8</accession>
<dbReference type="SUPFAM" id="SSF53335">
    <property type="entry name" value="S-adenosyl-L-methionine-dependent methyltransferases"/>
    <property type="match status" value="1"/>
</dbReference>